<evidence type="ECO:0000256" key="3">
    <source>
        <dbReference type="ARBA" id="ARBA00022729"/>
    </source>
</evidence>
<proteinExistence type="inferred from homology"/>
<reference evidence="6" key="1">
    <citation type="journal article" date="2020" name="mSystems">
        <title>Genome- and Community-Level Interaction Insights into Carbon Utilization and Element Cycling Functions of Hydrothermarchaeota in Hydrothermal Sediment.</title>
        <authorList>
            <person name="Zhou Z."/>
            <person name="Liu Y."/>
            <person name="Xu W."/>
            <person name="Pan J."/>
            <person name="Luo Z.H."/>
            <person name="Li M."/>
        </authorList>
    </citation>
    <scope>NUCLEOTIDE SEQUENCE [LARGE SCALE GENOMIC DNA]</scope>
    <source>
        <strain evidence="6">SpSt-125</strain>
    </source>
</reference>
<dbReference type="PANTHER" id="PTHR30290">
    <property type="entry name" value="PERIPLASMIC BINDING COMPONENT OF ABC TRANSPORTER"/>
    <property type="match status" value="1"/>
</dbReference>
<feature type="domain" description="Solute-binding protein family 5" evidence="5">
    <location>
        <begin position="39"/>
        <end position="310"/>
    </location>
</feature>
<dbReference type="GO" id="GO:1904680">
    <property type="term" value="F:peptide transmembrane transporter activity"/>
    <property type="evidence" value="ECO:0007669"/>
    <property type="project" value="TreeGrafter"/>
</dbReference>
<name>A0A7J2U6I9_9CREN</name>
<accession>A0A7J2U6I9</accession>
<gene>
    <name evidence="6" type="ORF">ENO26_09780</name>
</gene>
<sequence>MGIRRSILYAILLLAMITLSVLPIYLVAQGQKGGASNSITFISVSLDRVGEAFRAGSIDAYIYGLRPSQLDQFQGISNIRFISAPGGLVSLVLNPAPVKTVNLTGDWTKKSLDDIAKAIGYPKAVISQVYYDKDKGVTYVDLAADGSNINPFALKDVRYAMNYIIDRDFIVRNIYRGYGAPMVTFLSNYDPTYMLISDLVATFGITYNPGYARSLIEKALTAAGATLVSGKWYYAGKPIQIIFIIRTEDERRDIGDLVATELENLGFVVNKQYLTFAQALEIVYDTDPKELQWHIYTEGWGKGALEKYDSATPAQMCAPWYGYMPGWQTEGWWWYRNDTLDELTQKLYFGTFTSFEDYKQTYRNVTAMCMQESVRIWVATRMDIHVVRADAQGITEDLSVGLRSPFNLKALYIPGKPDITIGHLWVYTSRTIWNIYGGFTDVYSVDIERATYDPLTWRDPFNGEPIPIRVKYSVTTAGPNGTLSVPSDAIIWDASQGKWVNVAPGTTAKSVVKYDMSMFIGAKWHDGVNITWGDILAAWALWFDLVYNNSKASFETPISGPNKPFFDTIKGLRIVPENNTLEVYVDYWHFDPNYIADYAALTPINPAESLILQNIVVFDMHKYAFTTDTGKAKKLPTLNLVLKNHASDLASLAQQLLAGSVFPSKYFTTPQGTYMSLSEWKARLQAFINWVNQHGHAWISQGPYYLDTFDDQAQKAVIKAFRDPSYPFNPSYWVKGSASPPMLTVPATPTIVAGNATSFIVNIVPPTITAGGRTTVASGNIYVQYIIKDVQTGTVLDVGQARLLTSGATMLTYQITIPSNITKRMAPYNYYQILIYAFSEGVAVPAFTSITLQAQPSISQMIAGIVTPMQQQVSDILKHVSNLSNAVNKVSGDVIGVSTSVSDLKSSITELNNSVAMLNNYILVLTALVVVLIILNIVLLTRVLKK</sequence>
<dbReference type="AlphaFoldDB" id="A0A7J2U6I9"/>
<evidence type="ECO:0000256" key="2">
    <source>
        <dbReference type="ARBA" id="ARBA00022448"/>
    </source>
</evidence>
<evidence type="ECO:0000256" key="4">
    <source>
        <dbReference type="SAM" id="Phobius"/>
    </source>
</evidence>
<comment type="caution">
    <text evidence="6">The sequence shown here is derived from an EMBL/GenBank/DDBJ whole genome shotgun (WGS) entry which is preliminary data.</text>
</comment>
<keyword evidence="4" id="KW-0472">Membrane</keyword>
<evidence type="ECO:0000256" key="1">
    <source>
        <dbReference type="ARBA" id="ARBA00005695"/>
    </source>
</evidence>
<keyword evidence="2" id="KW-0813">Transport</keyword>
<protein>
    <submittedName>
        <fullName evidence="6">ABC transporter substrate-binding protein</fullName>
    </submittedName>
</protein>
<dbReference type="PANTHER" id="PTHR30290:SF9">
    <property type="entry name" value="OLIGOPEPTIDE-BINDING PROTEIN APPA"/>
    <property type="match status" value="1"/>
</dbReference>
<keyword evidence="4" id="KW-0812">Transmembrane</keyword>
<feature type="transmembrane region" description="Helical" evidence="4">
    <location>
        <begin position="7"/>
        <end position="28"/>
    </location>
</feature>
<dbReference type="InterPro" id="IPR000914">
    <property type="entry name" value="SBP_5_dom"/>
</dbReference>
<dbReference type="Pfam" id="PF00496">
    <property type="entry name" value="SBP_bac_5"/>
    <property type="match status" value="1"/>
</dbReference>
<dbReference type="GO" id="GO:0015833">
    <property type="term" value="P:peptide transport"/>
    <property type="evidence" value="ECO:0007669"/>
    <property type="project" value="TreeGrafter"/>
</dbReference>
<feature type="transmembrane region" description="Helical" evidence="4">
    <location>
        <begin position="921"/>
        <end position="944"/>
    </location>
</feature>
<dbReference type="EMBL" id="DSEU01000070">
    <property type="protein sequence ID" value="HEM67832.1"/>
    <property type="molecule type" value="Genomic_DNA"/>
</dbReference>
<dbReference type="InterPro" id="IPR039424">
    <property type="entry name" value="SBP_5"/>
</dbReference>
<keyword evidence="4" id="KW-1133">Transmembrane helix</keyword>
<dbReference type="SUPFAM" id="SSF53850">
    <property type="entry name" value="Periplasmic binding protein-like II"/>
    <property type="match status" value="1"/>
</dbReference>
<keyword evidence="3" id="KW-0732">Signal</keyword>
<evidence type="ECO:0000259" key="5">
    <source>
        <dbReference type="Pfam" id="PF00496"/>
    </source>
</evidence>
<organism evidence="6">
    <name type="scientific">Ignisphaera aggregans</name>
    <dbReference type="NCBI Taxonomy" id="334771"/>
    <lineage>
        <taxon>Archaea</taxon>
        <taxon>Thermoproteota</taxon>
        <taxon>Thermoprotei</taxon>
        <taxon>Desulfurococcales</taxon>
        <taxon>Desulfurococcaceae</taxon>
        <taxon>Ignisphaera</taxon>
    </lineage>
</organism>
<comment type="similarity">
    <text evidence="1">Belongs to the bacterial solute-binding protein 5 family.</text>
</comment>
<evidence type="ECO:0000313" key="6">
    <source>
        <dbReference type="EMBL" id="HEM67832.1"/>
    </source>
</evidence>
<dbReference type="Gene3D" id="3.10.105.10">
    <property type="entry name" value="Dipeptide-binding Protein, Domain 3"/>
    <property type="match status" value="1"/>
</dbReference>